<feature type="transmembrane region" description="Helical" evidence="7">
    <location>
        <begin position="190"/>
        <end position="213"/>
    </location>
</feature>
<dbReference type="PANTHER" id="PTHR35007:SF4">
    <property type="entry name" value="CONSERVED TRANSMEMBRANE PROTEIN-RELATED"/>
    <property type="match status" value="1"/>
</dbReference>
<evidence type="ECO:0000256" key="5">
    <source>
        <dbReference type="ARBA" id="ARBA00023136"/>
    </source>
</evidence>
<gene>
    <name evidence="9" type="ORF">GCM10022381_18010</name>
</gene>
<keyword evidence="2" id="KW-1003">Cell membrane</keyword>
<evidence type="ECO:0000313" key="9">
    <source>
        <dbReference type="EMBL" id="GAA3875712.1"/>
    </source>
</evidence>
<feature type="region of interest" description="Disordered" evidence="6">
    <location>
        <begin position="50"/>
        <end position="79"/>
    </location>
</feature>
<name>A0ABP7KH08_9MICO</name>
<keyword evidence="5 7" id="KW-0472">Membrane</keyword>
<reference evidence="10" key="1">
    <citation type="journal article" date="2019" name="Int. J. Syst. Evol. Microbiol.">
        <title>The Global Catalogue of Microorganisms (GCM) 10K type strain sequencing project: providing services to taxonomists for standard genome sequencing and annotation.</title>
        <authorList>
            <consortium name="The Broad Institute Genomics Platform"/>
            <consortium name="The Broad Institute Genome Sequencing Center for Infectious Disease"/>
            <person name="Wu L."/>
            <person name="Ma J."/>
        </authorList>
    </citation>
    <scope>NUCLEOTIDE SEQUENCE [LARGE SCALE GENOMIC DNA]</scope>
    <source>
        <strain evidence="10">JCM 17021</strain>
    </source>
</reference>
<evidence type="ECO:0000256" key="2">
    <source>
        <dbReference type="ARBA" id="ARBA00022475"/>
    </source>
</evidence>
<dbReference type="Proteomes" id="UP001501803">
    <property type="component" value="Unassembled WGS sequence"/>
</dbReference>
<comment type="caution">
    <text evidence="9">The sequence shown here is derived from an EMBL/GenBank/DDBJ whole genome shotgun (WGS) entry which is preliminary data.</text>
</comment>
<accession>A0ABP7KH08</accession>
<dbReference type="RefSeq" id="WP_345065122.1">
    <property type="nucleotide sequence ID" value="NZ_BAABCN010000003.1"/>
</dbReference>
<protein>
    <recommendedName>
        <fullName evidence="8">Type II secretion system protein GspF domain-containing protein</fullName>
    </recommendedName>
</protein>
<evidence type="ECO:0000256" key="1">
    <source>
        <dbReference type="ARBA" id="ARBA00004651"/>
    </source>
</evidence>
<dbReference type="PANTHER" id="PTHR35007">
    <property type="entry name" value="INTEGRAL MEMBRANE PROTEIN-RELATED"/>
    <property type="match status" value="1"/>
</dbReference>
<evidence type="ECO:0000313" key="10">
    <source>
        <dbReference type="Proteomes" id="UP001501803"/>
    </source>
</evidence>
<organism evidence="9 10">
    <name type="scientific">Leifsonia kafniensis</name>
    <dbReference type="NCBI Taxonomy" id="475957"/>
    <lineage>
        <taxon>Bacteria</taxon>
        <taxon>Bacillati</taxon>
        <taxon>Actinomycetota</taxon>
        <taxon>Actinomycetes</taxon>
        <taxon>Micrococcales</taxon>
        <taxon>Microbacteriaceae</taxon>
        <taxon>Leifsonia</taxon>
    </lineage>
</organism>
<keyword evidence="4 7" id="KW-1133">Transmembrane helix</keyword>
<keyword evidence="10" id="KW-1185">Reference proteome</keyword>
<evidence type="ECO:0000256" key="7">
    <source>
        <dbReference type="SAM" id="Phobius"/>
    </source>
</evidence>
<feature type="transmembrane region" description="Helical" evidence="7">
    <location>
        <begin position="310"/>
        <end position="339"/>
    </location>
</feature>
<evidence type="ECO:0000259" key="8">
    <source>
        <dbReference type="Pfam" id="PF00482"/>
    </source>
</evidence>
<dbReference type="InterPro" id="IPR018076">
    <property type="entry name" value="T2SS_GspF_dom"/>
</dbReference>
<dbReference type="EMBL" id="BAABCN010000003">
    <property type="protein sequence ID" value="GAA3875712.1"/>
    <property type="molecule type" value="Genomic_DNA"/>
</dbReference>
<keyword evidence="3 7" id="KW-0812">Transmembrane</keyword>
<feature type="domain" description="Type II secretion system protein GspF" evidence="8">
    <location>
        <begin position="277"/>
        <end position="331"/>
    </location>
</feature>
<dbReference type="Pfam" id="PF00482">
    <property type="entry name" value="T2SSF"/>
    <property type="match status" value="1"/>
</dbReference>
<comment type="subcellular location">
    <subcellularLocation>
        <location evidence="1">Cell membrane</location>
        <topology evidence="1">Multi-pass membrane protein</topology>
    </subcellularLocation>
</comment>
<evidence type="ECO:0000256" key="3">
    <source>
        <dbReference type="ARBA" id="ARBA00022692"/>
    </source>
</evidence>
<sequence>MMGRRHRPDRAVSPIEAVAAVAQRLAVLLSAGVSPHFAWSYLESGASVSGAAASPRSGPSPAASPGAGRSQAGPSNAESTARIVTAAAEAGGQGESISGAIAREAHKLDAQIGDAWLALAGAWEVATQAGAPLASCLRQLATTFREVGQLHRTLEVALTGPTATARMMMALPVVGILFGTLMGFDSVHTLFFTLPGLICLAVGAALMLLGHLWNGRLMRTARARDPAPGLELDLMAIAMTGGGSLESARALVQSVLTDFELHGRGDNEILDRVLELSSRAGIPAAELLRSEADELRRDARSAGERRAESLAVTLMMPLGLCVLPAFMLVAVLPLLLAVLSSTLHTF</sequence>
<evidence type="ECO:0000256" key="6">
    <source>
        <dbReference type="SAM" id="MobiDB-lite"/>
    </source>
</evidence>
<feature type="compositionally biased region" description="Low complexity" evidence="6">
    <location>
        <begin position="50"/>
        <end position="75"/>
    </location>
</feature>
<feature type="transmembrane region" description="Helical" evidence="7">
    <location>
        <begin position="167"/>
        <end position="184"/>
    </location>
</feature>
<evidence type="ECO:0000256" key="4">
    <source>
        <dbReference type="ARBA" id="ARBA00022989"/>
    </source>
</evidence>
<proteinExistence type="predicted"/>